<organism evidence="1">
    <name type="scientific">marine metagenome</name>
    <dbReference type="NCBI Taxonomy" id="408172"/>
    <lineage>
        <taxon>unclassified sequences</taxon>
        <taxon>metagenomes</taxon>
        <taxon>ecological metagenomes</taxon>
    </lineage>
</organism>
<dbReference type="SUPFAM" id="SSF110849">
    <property type="entry name" value="ParB/Sulfiredoxin"/>
    <property type="match status" value="1"/>
</dbReference>
<accession>A0A381TGN7</accession>
<name>A0A381TGN7_9ZZZZ</name>
<reference evidence="1" key="1">
    <citation type="submission" date="2018-05" db="EMBL/GenBank/DDBJ databases">
        <authorList>
            <person name="Lanie J.A."/>
            <person name="Ng W.-L."/>
            <person name="Kazmierczak K.M."/>
            <person name="Andrzejewski T.M."/>
            <person name="Davidsen T.M."/>
            <person name="Wayne K.J."/>
            <person name="Tettelin H."/>
            <person name="Glass J.I."/>
            <person name="Rusch D."/>
            <person name="Podicherti R."/>
            <person name="Tsui H.-C.T."/>
            <person name="Winkler M.E."/>
        </authorList>
    </citation>
    <scope>NUCLEOTIDE SEQUENCE</scope>
</reference>
<dbReference type="Gene3D" id="3.90.1530.10">
    <property type="entry name" value="Conserved hypothetical protein from pyrococcus furiosus pfu- 392566-001, ParB domain"/>
    <property type="match status" value="1"/>
</dbReference>
<dbReference type="AlphaFoldDB" id="A0A381TGN7"/>
<gene>
    <name evidence="1" type="ORF">METZ01_LOCUS67833</name>
</gene>
<protein>
    <recommendedName>
        <fullName evidence="2">ParB/Sulfiredoxin domain-containing protein</fullName>
    </recommendedName>
</protein>
<dbReference type="EMBL" id="UINC01004527">
    <property type="protein sequence ID" value="SVA14979.1"/>
    <property type="molecule type" value="Genomic_DNA"/>
</dbReference>
<dbReference type="InterPro" id="IPR036086">
    <property type="entry name" value="ParB/Sulfiredoxin_sf"/>
</dbReference>
<sequence>MVFNFKEIKMSKLLVILMMTVLSLSALAADKHFERNQLPQLNQEILDSSDYSYEKTTVPTKDIIPVQTQRVREFRVQDKEWLLNDEYGPLIIDRDNYLIDGHHRLDGIKELQIKNVRVLRVNASIEEIVEAFKKYQDHTPTYEPITSTPDQRDLITITQ</sequence>
<proteinExistence type="predicted"/>
<evidence type="ECO:0008006" key="2">
    <source>
        <dbReference type="Google" id="ProtNLM"/>
    </source>
</evidence>
<evidence type="ECO:0000313" key="1">
    <source>
        <dbReference type="EMBL" id="SVA14979.1"/>
    </source>
</evidence>